<keyword evidence="1" id="KW-0812">Transmembrane</keyword>
<dbReference type="Pfam" id="PF14258">
    <property type="entry name" value="DUF4350"/>
    <property type="match status" value="1"/>
</dbReference>
<feature type="transmembrane region" description="Helical" evidence="1">
    <location>
        <begin position="251"/>
        <end position="272"/>
    </location>
</feature>
<accession>A0A371JYS1</accession>
<evidence type="ECO:0000313" key="3">
    <source>
        <dbReference type="EMBL" id="RDZ26815.1"/>
    </source>
</evidence>
<proteinExistence type="predicted"/>
<sequence>MNLRTVLATVLVVLLLVGAGVWFWRSYERVEETIELPRSGEAASNPLYVLKLALIKDGAKVKTRQRLLPDEHVLGARDTVLLLRDPRSLSPSDSQALLRFVGAGGHLIVRTPPPGELSASSEIPLLGALGVKFFPQRPVECVAMYVEKQDSHVEFCQGRRFLLMERAATPLHAWGAYETGYVFARLPQGRGSVDVIADLDFAVNAAGDEHAEAINDVPHLALVRQLLAPNYRAGTIHLIYAADMPSLWKLLFLRSWMAWAPLLLALLLWLWLRMQRFGPLLPAPASERRSLLEHIVASGEHAYRYGYGHLLHAAVRQAFLLRLRRRDPHAAALEGEPQAALLAERFKLAPADIRDALATPLARDHAAFRSRIATLIRLRNSL</sequence>
<evidence type="ECO:0000256" key="1">
    <source>
        <dbReference type="SAM" id="Phobius"/>
    </source>
</evidence>
<keyword evidence="1" id="KW-1133">Transmembrane helix</keyword>
<dbReference type="InterPro" id="IPR025646">
    <property type="entry name" value="DUF4350"/>
</dbReference>
<gene>
    <name evidence="3" type="ORF">DX914_15485</name>
</gene>
<feature type="transmembrane region" description="Helical" evidence="1">
    <location>
        <begin position="6"/>
        <end position="24"/>
    </location>
</feature>
<reference evidence="3 4" key="1">
    <citation type="submission" date="2018-08" db="EMBL/GenBank/DDBJ databases">
        <title>Lysobacter sp. zong2l5, whole genome shotgun sequence.</title>
        <authorList>
            <person name="Zhang X."/>
            <person name="Feng G."/>
            <person name="Zhu H."/>
        </authorList>
    </citation>
    <scope>NUCLEOTIDE SEQUENCE [LARGE SCALE GENOMIC DNA]</scope>
    <source>
        <strain evidence="4">zong2l5</strain>
    </source>
</reference>
<dbReference type="EMBL" id="QTSU01000003">
    <property type="protein sequence ID" value="RDZ26815.1"/>
    <property type="molecule type" value="Genomic_DNA"/>
</dbReference>
<name>A0A371JYS1_9GAMM</name>
<keyword evidence="4" id="KW-1185">Reference proteome</keyword>
<dbReference type="OrthoDB" id="6638317at2"/>
<dbReference type="RefSeq" id="WP_115860387.1">
    <property type="nucleotide sequence ID" value="NZ_QTSU01000003.1"/>
</dbReference>
<keyword evidence="1" id="KW-0472">Membrane</keyword>
<feature type="domain" description="DUF4350" evidence="2">
    <location>
        <begin position="41"/>
        <end position="211"/>
    </location>
</feature>
<dbReference type="AlphaFoldDB" id="A0A371JYS1"/>
<evidence type="ECO:0000313" key="4">
    <source>
        <dbReference type="Proteomes" id="UP000264492"/>
    </source>
</evidence>
<dbReference type="Proteomes" id="UP000264492">
    <property type="component" value="Unassembled WGS sequence"/>
</dbReference>
<protein>
    <submittedName>
        <fullName evidence="3">DUF4350 domain-containing protein</fullName>
    </submittedName>
</protein>
<comment type="caution">
    <text evidence="3">The sequence shown here is derived from an EMBL/GenBank/DDBJ whole genome shotgun (WGS) entry which is preliminary data.</text>
</comment>
<organism evidence="3 4">
    <name type="scientific">Lysobacter silvisoli</name>
    <dbReference type="NCBI Taxonomy" id="2293254"/>
    <lineage>
        <taxon>Bacteria</taxon>
        <taxon>Pseudomonadati</taxon>
        <taxon>Pseudomonadota</taxon>
        <taxon>Gammaproteobacteria</taxon>
        <taxon>Lysobacterales</taxon>
        <taxon>Lysobacteraceae</taxon>
        <taxon>Lysobacter</taxon>
    </lineage>
</organism>
<evidence type="ECO:0000259" key="2">
    <source>
        <dbReference type="Pfam" id="PF14258"/>
    </source>
</evidence>